<dbReference type="Pfam" id="PF12937">
    <property type="entry name" value="F-box-like"/>
    <property type="match status" value="1"/>
</dbReference>
<name>A0A9N9FPK2_9GLOM</name>
<dbReference type="SUPFAM" id="SSF52047">
    <property type="entry name" value="RNI-like"/>
    <property type="match status" value="1"/>
</dbReference>
<accession>A0A9N9FPK2</accession>
<evidence type="ECO:0000313" key="2">
    <source>
        <dbReference type="EMBL" id="CAG8548692.1"/>
    </source>
</evidence>
<evidence type="ECO:0000313" key="3">
    <source>
        <dbReference type="Proteomes" id="UP000789572"/>
    </source>
</evidence>
<dbReference type="InterPro" id="IPR032675">
    <property type="entry name" value="LRR_dom_sf"/>
</dbReference>
<gene>
    <name evidence="2" type="ORF">POCULU_LOCUS4908</name>
</gene>
<dbReference type="Proteomes" id="UP000789572">
    <property type="component" value="Unassembled WGS sequence"/>
</dbReference>
<sequence>MLLTEMPQEVLLSIIAVAKFENKDLLHLSLSCREWALIALPALWKARDFKRRSDFDKFKQAILSSKILYPYGEYVQRLQIAELELEPPLFFDEEMIHFIADQCPNLNVLDLRFSSKPHANKTRHLPLHLLSDRLTSLKMIAYENNDTETDEDKDSDNKTNNLDALCECVKSLRIRDVSLTHPRITKPELWDVFARNSGESLEHIKLFLRNEEVESNGRVFNSSIIVEAIAKYCSNLRTFVFEPHNCARVSMTALLNLLTNCPKLTSLHINITSEGVTILHNSTSLVKVHISSPVEGKDLSQISRMESLCHLELSTIADGCDFKFLNQLPNLTYLEFGEFRQLTDDSISNIISHPRISELRIAKVPQVTDKHLLMLASMPTLVKLTFDQDIEHVTREGWLSLAKRPPDCPSWLKLDISDGRLMDSEFFELIEKGHPQLRSLSVKKLDRNLFNDDDKTFDSPKFKESWTECRNITTSGGFWWPPRKSGRSAHKSKLFGIGIS</sequence>
<dbReference type="OrthoDB" id="2336742at2759"/>
<dbReference type="Gene3D" id="3.80.10.10">
    <property type="entry name" value="Ribonuclease Inhibitor"/>
    <property type="match status" value="2"/>
</dbReference>
<reference evidence="2" key="1">
    <citation type="submission" date="2021-06" db="EMBL/GenBank/DDBJ databases">
        <authorList>
            <person name="Kallberg Y."/>
            <person name="Tangrot J."/>
            <person name="Rosling A."/>
        </authorList>
    </citation>
    <scope>NUCLEOTIDE SEQUENCE</scope>
    <source>
        <strain evidence="2">IA702</strain>
    </source>
</reference>
<protein>
    <submittedName>
        <fullName evidence="2">3293_t:CDS:1</fullName>
    </submittedName>
</protein>
<dbReference type="GO" id="GO:0019005">
    <property type="term" value="C:SCF ubiquitin ligase complex"/>
    <property type="evidence" value="ECO:0007669"/>
    <property type="project" value="TreeGrafter"/>
</dbReference>
<dbReference type="EMBL" id="CAJVPJ010000683">
    <property type="protein sequence ID" value="CAG8548692.1"/>
    <property type="molecule type" value="Genomic_DNA"/>
</dbReference>
<dbReference type="GO" id="GO:0031146">
    <property type="term" value="P:SCF-dependent proteasomal ubiquitin-dependent protein catabolic process"/>
    <property type="evidence" value="ECO:0007669"/>
    <property type="project" value="TreeGrafter"/>
</dbReference>
<keyword evidence="3" id="KW-1185">Reference proteome</keyword>
<proteinExistence type="predicted"/>
<comment type="caution">
    <text evidence="2">The sequence shown here is derived from an EMBL/GenBank/DDBJ whole genome shotgun (WGS) entry which is preliminary data.</text>
</comment>
<evidence type="ECO:0000259" key="1">
    <source>
        <dbReference type="Pfam" id="PF12937"/>
    </source>
</evidence>
<organism evidence="2 3">
    <name type="scientific">Paraglomus occultum</name>
    <dbReference type="NCBI Taxonomy" id="144539"/>
    <lineage>
        <taxon>Eukaryota</taxon>
        <taxon>Fungi</taxon>
        <taxon>Fungi incertae sedis</taxon>
        <taxon>Mucoromycota</taxon>
        <taxon>Glomeromycotina</taxon>
        <taxon>Glomeromycetes</taxon>
        <taxon>Paraglomerales</taxon>
        <taxon>Paraglomeraceae</taxon>
        <taxon>Paraglomus</taxon>
    </lineage>
</organism>
<dbReference type="PANTHER" id="PTHR13318">
    <property type="entry name" value="PARTNER OF PAIRED, ISOFORM B-RELATED"/>
    <property type="match status" value="1"/>
</dbReference>
<dbReference type="InterPro" id="IPR001810">
    <property type="entry name" value="F-box_dom"/>
</dbReference>
<feature type="domain" description="F-box" evidence="1">
    <location>
        <begin position="5"/>
        <end position="49"/>
    </location>
</feature>
<dbReference type="AlphaFoldDB" id="A0A9N9FPK2"/>